<dbReference type="GO" id="GO:0009378">
    <property type="term" value="F:four-way junction helicase activity"/>
    <property type="evidence" value="ECO:0007669"/>
    <property type="project" value="TreeGrafter"/>
</dbReference>
<comment type="catalytic activity">
    <reaction evidence="10">
        <text>Couples ATP hydrolysis with the unwinding of duplex DNA by translocating in the 3'-5' direction.</text>
        <dbReference type="EC" id="5.6.2.4"/>
    </reaction>
</comment>
<dbReference type="GO" id="GO:0006281">
    <property type="term" value="P:DNA repair"/>
    <property type="evidence" value="ECO:0007669"/>
    <property type="project" value="TreeGrafter"/>
</dbReference>
<dbReference type="InterPro" id="IPR002121">
    <property type="entry name" value="HRDC_dom"/>
</dbReference>
<dbReference type="InterPro" id="IPR044876">
    <property type="entry name" value="HRDC_dom_sf"/>
</dbReference>
<dbReference type="CDD" id="cd17920">
    <property type="entry name" value="DEXHc_RecQ"/>
    <property type="match status" value="1"/>
</dbReference>
<evidence type="ECO:0000256" key="2">
    <source>
        <dbReference type="ARBA" id="ARBA00005446"/>
    </source>
</evidence>
<keyword evidence="3" id="KW-0479">Metal-binding</keyword>
<evidence type="ECO:0000256" key="7">
    <source>
        <dbReference type="ARBA" id="ARBA00022840"/>
    </source>
</evidence>
<dbReference type="Pfam" id="PF00570">
    <property type="entry name" value="HRDC"/>
    <property type="match status" value="1"/>
</dbReference>
<evidence type="ECO:0000256" key="10">
    <source>
        <dbReference type="ARBA" id="ARBA00034617"/>
    </source>
</evidence>
<dbReference type="SUPFAM" id="SSF47819">
    <property type="entry name" value="HRDC-like"/>
    <property type="match status" value="1"/>
</dbReference>
<dbReference type="GO" id="GO:0003677">
    <property type="term" value="F:DNA binding"/>
    <property type="evidence" value="ECO:0007669"/>
    <property type="project" value="UniProtKB-KW"/>
</dbReference>
<dbReference type="RefSeq" id="WP_155447459.1">
    <property type="nucleotide sequence ID" value="NZ_JAOQNR010000019.1"/>
</dbReference>
<evidence type="ECO:0000256" key="3">
    <source>
        <dbReference type="ARBA" id="ARBA00022723"/>
    </source>
</evidence>
<dbReference type="Gene3D" id="1.10.150.80">
    <property type="entry name" value="HRDC domain"/>
    <property type="match status" value="1"/>
</dbReference>
<proteinExistence type="inferred from homology"/>
<evidence type="ECO:0000256" key="6">
    <source>
        <dbReference type="ARBA" id="ARBA00022806"/>
    </source>
</evidence>
<evidence type="ECO:0000256" key="13">
    <source>
        <dbReference type="ARBA" id="ARBA00044550"/>
    </source>
</evidence>
<dbReference type="InterPro" id="IPR014001">
    <property type="entry name" value="Helicase_ATP-bd"/>
</dbReference>
<dbReference type="AlphaFoldDB" id="A0A6N8DT98"/>
<dbReference type="PANTHER" id="PTHR13710:SF105">
    <property type="entry name" value="ATP-DEPENDENT DNA HELICASE Q1"/>
    <property type="match status" value="1"/>
</dbReference>
<dbReference type="OrthoDB" id="9760034at2"/>
<dbReference type="GO" id="GO:0030894">
    <property type="term" value="C:replisome"/>
    <property type="evidence" value="ECO:0007669"/>
    <property type="project" value="TreeGrafter"/>
</dbReference>
<dbReference type="SUPFAM" id="SSF52540">
    <property type="entry name" value="P-loop containing nucleoside triphosphate hydrolases"/>
    <property type="match status" value="1"/>
</dbReference>
<evidence type="ECO:0000259" key="14">
    <source>
        <dbReference type="PROSITE" id="PS50967"/>
    </source>
</evidence>
<dbReference type="EMBL" id="WNKS01000021">
    <property type="protein sequence ID" value="MTV32775.1"/>
    <property type="molecule type" value="Genomic_DNA"/>
</dbReference>
<dbReference type="GO" id="GO:0006310">
    <property type="term" value="P:DNA recombination"/>
    <property type="evidence" value="ECO:0007669"/>
    <property type="project" value="InterPro"/>
</dbReference>
<dbReference type="GO" id="GO:0005737">
    <property type="term" value="C:cytoplasm"/>
    <property type="evidence" value="ECO:0007669"/>
    <property type="project" value="TreeGrafter"/>
</dbReference>
<dbReference type="Pfam" id="PF00270">
    <property type="entry name" value="DEAD"/>
    <property type="match status" value="1"/>
</dbReference>
<comment type="caution">
    <text evidence="17">The sequence shown here is derived from an EMBL/GenBank/DDBJ whole genome shotgun (WGS) entry which is preliminary data.</text>
</comment>
<evidence type="ECO:0000256" key="1">
    <source>
        <dbReference type="ARBA" id="ARBA00001946"/>
    </source>
</evidence>
<dbReference type="GO" id="GO:0016787">
    <property type="term" value="F:hydrolase activity"/>
    <property type="evidence" value="ECO:0007669"/>
    <property type="project" value="UniProtKB-KW"/>
</dbReference>
<dbReference type="EC" id="5.6.2.4" evidence="11"/>
<comment type="cofactor">
    <cofactor evidence="1">
        <name>Mg(2+)</name>
        <dbReference type="ChEBI" id="CHEBI:18420"/>
    </cofactor>
</comment>
<dbReference type="PROSITE" id="PS50967">
    <property type="entry name" value="HRDC"/>
    <property type="match status" value="1"/>
</dbReference>
<sequence length="537" mass="57601">MTELTIDLDRERHALRTLFGFDDFLPLQAQAVAAALAGENLFVLWPTGGGKSLIYQYPALTRPGLSLVVSPLIALMRDQVAKLSARGLPAGALHMDQDVGEAQACRRALARGELRLLYLSPERLAEPEAREKMREAGVRLLAVDEAHCVSQWGHDFRPDYGRIAEAAAALGHPQMIAATATAAPRTRDEVISKLFSTPPRLIIGSFRRPNISLSVEACSGDPARRIALLVAARRGQSSIVYCASRRQTEHIAAALADAGLDATAYHAGLPGQAREERQDAFLRSPDMVMVATIAFGLGVDKPDVRTIIHAGLPDHVETLYQETGRAGRDGRPAEAIALFDPARLRALSDARPDIARIDPASAERAAALIRYFTTTGCREQALLAPLGEACPPCGLCDNCRSGVARFRAAAQAVARAPHAVRSGLKRVLARSLGRWTVVPPFGDEPGEELRAPFLPPAPPDAALTVTESRRLRRLREARKALARKLGVAPVRLIGEAGLLALAVEPPDSLAALLARAGDESGLLARHGAALLESVRDD</sequence>
<dbReference type="InterPro" id="IPR010997">
    <property type="entry name" value="HRDC-like_sf"/>
</dbReference>
<keyword evidence="7" id="KW-0067">ATP-binding</keyword>
<name>A0A6N8DT98_RHOAC</name>
<dbReference type="PROSITE" id="PS51194">
    <property type="entry name" value="HELICASE_CTER"/>
    <property type="match status" value="1"/>
</dbReference>
<dbReference type="Pfam" id="PF00271">
    <property type="entry name" value="Helicase_C"/>
    <property type="match status" value="1"/>
</dbReference>
<dbReference type="NCBIfam" id="TIGR00614">
    <property type="entry name" value="recQ_fam"/>
    <property type="match status" value="1"/>
</dbReference>
<dbReference type="Pfam" id="PF16124">
    <property type="entry name" value="RecQ_Zn_bind"/>
    <property type="match status" value="1"/>
</dbReference>
<dbReference type="Proteomes" id="UP000439113">
    <property type="component" value="Unassembled WGS sequence"/>
</dbReference>
<feature type="domain" description="Helicase C-terminal" evidence="16">
    <location>
        <begin position="224"/>
        <end position="365"/>
    </location>
</feature>
<keyword evidence="9" id="KW-0413">Isomerase</keyword>
<dbReference type="SMART" id="SM00487">
    <property type="entry name" value="DEXDc"/>
    <property type="match status" value="1"/>
</dbReference>
<dbReference type="GO" id="GO:0046872">
    <property type="term" value="F:metal ion binding"/>
    <property type="evidence" value="ECO:0007669"/>
    <property type="project" value="UniProtKB-KW"/>
</dbReference>
<gene>
    <name evidence="17" type="ORF">GJ654_17470</name>
</gene>
<evidence type="ECO:0000256" key="4">
    <source>
        <dbReference type="ARBA" id="ARBA00022741"/>
    </source>
</evidence>
<feature type="domain" description="HRDC" evidence="14">
    <location>
        <begin position="464"/>
        <end position="537"/>
    </location>
</feature>
<dbReference type="Gene3D" id="3.40.50.300">
    <property type="entry name" value="P-loop containing nucleotide triphosphate hydrolases"/>
    <property type="match status" value="2"/>
</dbReference>
<evidence type="ECO:0000259" key="15">
    <source>
        <dbReference type="PROSITE" id="PS51192"/>
    </source>
</evidence>
<evidence type="ECO:0000256" key="12">
    <source>
        <dbReference type="ARBA" id="ARBA00044535"/>
    </source>
</evidence>
<evidence type="ECO:0000313" key="17">
    <source>
        <dbReference type="EMBL" id="MTV32775.1"/>
    </source>
</evidence>
<reference evidence="17 18" key="1">
    <citation type="submission" date="2019-11" db="EMBL/GenBank/DDBJ databases">
        <title>Whole-genome sequence of a Rhodoblastus acidophilus DSM 142.</title>
        <authorList>
            <person name="Kyndt J.A."/>
            <person name="Meyer T.E."/>
        </authorList>
    </citation>
    <scope>NUCLEOTIDE SEQUENCE [LARGE SCALE GENOMIC DNA]</scope>
    <source>
        <strain evidence="17 18">DSM 142</strain>
    </source>
</reference>
<feature type="domain" description="Helicase ATP-binding" evidence="15">
    <location>
        <begin position="32"/>
        <end position="200"/>
    </location>
</feature>
<comment type="similarity">
    <text evidence="2">Belongs to the helicase family. RecQ subfamily.</text>
</comment>
<keyword evidence="4" id="KW-0547">Nucleotide-binding</keyword>
<keyword evidence="5 17" id="KW-0378">Hydrolase</keyword>
<dbReference type="GO" id="GO:0043590">
    <property type="term" value="C:bacterial nucleoid"/>
    <property type="evidence" value="ECO:0007669"/>
    <property type="project" value="TreeGrafter"/>
</dbReference>
<evidence type="ECO:0000256" key="11">
    <source>
        <dbReference type="ARBA" id="ARBA00034808"/>
    </source>
</evidence>
<dbReference type="GO" id="GO:0043138">
    <property type="term" value="F:3'-5' DNA helicase activity"/>
    <property type="evidence" value="ECO:0007669"/>
    <property type="project" value="UniProtKB-EC"/>
</dbReference>
<evidence type="ECO:0000313" key="18">
    <source>
        <dbReference type="Proteomes" id="UP000439113"/>
    </source>
</evidence>
<evidence type="ECO:0000256" key="5">
    <source>
        <dbReference type="ARBA" id="ARBA00022801"/>
    </source>
</evidence>
<evidence type="ECO:0000256" key="9">
    <source>
        <dbReference type="ARBA" id="ARBA00023235"/>
    </source>
</evidence>
<accession>A0A6N8DT98</accession>
<dbReference type="InterPro" id="IPR001650">
    <property type="entry name" value="Helicase_C-like"/>
</dbReference>
<protein>
    <recommendedName>
        <fullName evidence="12">ATP-dependent DNA helicase RecQ</fullName>
        <ecNumber evidence="11">5.6.2.4</ecNumber>
    </recommendedName>
    <alternativeName>
        <fullName evidence="13">DNA 3'-5' helicase RecQ</fullName>
    </alternativeName>
</protein>
<dbReference type="PANTHER" id="PTHR13710">
    <property type="entry name" value="DNA HELICASE RECQ FAMILY MEMBER"/>
    <property type="match status" value="1"/>
</dbReference>
<dbReference type="InterPro" id="IPR027417">
    <property type="entry name" value="P-loop_NTPase"/>
</dbReference>
<dbReference type="SMART" id="SM00490">
    <property type="entry name" value="HELICc"/>
    <property type="match status" value="1"/>
</dbReference>
<evidence type="ECO:0000259" key="16">
    <source>
        <dbReference type="PROSITE" id="PS51194"/>
    </source>
</evidence>
<organism evidence="17 18">
    <name type="scientific">Rhodoblastus acidophilus</name>
    <name type="common">Rhodopseudomonas acidophila</name>
    <dbReference type="NCBI Taxonomy" id="1074"/>
    <lineage>
        <taxon>Bacteria</taxon>
        <taxon>Pseudomonadati</taxon>
        <taxon>Pseudomonadota</taxon>
        <taxon>Alphaproteobacteria</taxon>
        <taxon>Hyphomicrobiales</taxon>
        <taxon>Rhodoblastaceae</taxon>
        <taxon>Rhodoblastus</taxon>
    </lineage>
</organism>
<dbReference type="PROSITE" id="PS51192">
    <property type="entry name" value="HELICASE_ATP_BIND_1"/>
    <property type="match status" value="1"/>
</dbReference>
<keyword evidence="8" id="KW-0238">DNA-binding</keyword>
<dbReference type="InterPro" id="IPR004589">
    <property type="entry name" value="DNA_helicase_ATP-dep_RecQ"/>
</dbReference>
<evidence type="ECO:0000256" key="8">
    <source>
        <dbReference type="ARBA" id="ARBA00023125"/>
    </source>
</evidence>
<dbReference type="InterPro" id="IPR011545">
    <property type="entry name" value="DEAD/DEAH_box_helicase_dom"/>
</dbReference>
<dbReference type="GO" id="GO:0005524">
    <property type="term" value="F:ATP binding"/>
    <property type="evidence" value="ECO:0007669"/>
    <property type="project" value="UniProtKB-KW"/>
</dbReference>
<keyword evidence="6 17" id="KW-0347">Helicase</keyword>
<dbReference type="InterPro" id="IPR032284">
    <property type="entry name" value="RecQ_Zn-bd"/>
</dbReference>